<protein>
    <submittedName>
        <fullName evidence="1">Uncharacterized protein</fullName>
    </submittedName>
</protein>
<organism evidence="1 2">
    <name type="scientific">Parachaetomium inaequale</name>
    <dbReference type="NCBI Taxonomy" id="2588326"/>
    <lineage>
        <taxon>Eukaryota</taxon>
        <taxon>Fungi</taxon>
        <taxon>Dikarya</taxon>
        <taxon>Ascomycota</taxon>
        <taxon>Pezizomycotina</taxon>
        <taxon>Sordariomycetes</taxon>
        <taxon>Sordariomycetidae</taxon>
        <taxon>Sordariales</taxon>
        <taxon>Chaetomiaceae</taxon>
        <taxon>Parachaetomium</taxon>
    </lineage>
</organism>
<reference evidence="2" key="1">
    <citation type="journal article" date="2023" name="Mol. Phylogenet. Evol.">
        <title>Genome-scale phylogeny and comparative genomics of the fungal order Sordariales.</title>
        <authorList>
            <person name="Hensen N."/>
            <person name="Bonometti L."/>
            <person name="Westerberg I."/>
            <person name="Brannstrom I.O."/>
            <person name="Guillou S."/>
            <person name="Cros-Aarteil S."/>
            <person name="Calhoun S."/>
            <person name="Haridas S."/>
            <person name="Kuo A."/>
            <person name="Mondo S."/>
            <person name="Pangilinan J."/>
            <person name="Riley R."/>
            <person name="LaButti K."/>
            <person name="Andreopoulos B."/>
            <person name="Lipzen A."/>
            <person name="Chen C."/>
            <person name="Yan M."/>
            <person name="Daum C."/>
            <person name="Ng V."/>
            <person name="Clum A."/>
            <person name="Steindorff A."/>
            <person name="Ohm R.A."/>
            <person name="Martin F."/>
            <person name="Silar P."/>
            <person name="Natvig D.O."/>
            <person name="Lalanne C."/>
            <person name="Gautier V."/>
            <person name="Ament-Velasquez S.L."/>
            <person name="Kruys A."/>
            <person name="Hutchinson M.I."/>
            <person name="Powell A.J."/>
            <person name="Barry K."/>
            <person name="Miller A.N."/>
            <person name="Grigoriev I.V."/>
            <person name="Debuchy R."/>
            <person name="Gladieux P."/>
            <person name="Hiltunen Thoren M."/>
            <person name="Johannesson H."/>
        </authorList>
    </citation>
    <scope>NUCLEOTIDE SEQUENCE [LARGE SCALE GENOMIC DNA]</scope>
    <source>
        <strain evidence="2">CBS 284.82</strain>
    </source>
</reference>
<dbReference type="Proteomes" id="UP001303115">
    <property type="component" value="Unassembled WGS sequence"/>
</dbReference>
<proteinExistence type="predicted"/>
<gene>
    <name evidence="1" type="ORF">C8A01DRAFT_18472</name>
</gene>
<keyword evidence="2" id="KW-1185">Reference proteome</keyword>
<dbReference type="AlphaFoldDB" id="A0AAN6PAK4"/>
<dbReference type="EMBL" id="MU854466">
    <property type="protein sequence ID" value="KAK4034765.1"/>
    <property type="molecule type" value="Genomic_DNA"/>
</dbReference>
<name>A0AAN6PAK4_9PEZI</name>
<accession>A0AAN6PAK4</accession>
<sequence length="65" mass="7547">YKTESVSFIPVDAQARHLVDHQVSSGVCWGKLYQEAWWKAWRADHGSNEERWFTAIVSELKLLGK</sequence>
<comment type="caution">
    <text evidence="1">The sequence shown here is derived from an EMBL/GenBank/DDBJ whole genome shotgun (WGS) entry which is preliminary data.</text>
</comment>
<evidence type="ECO:0000313" key="2">
    <source>
        <dbReference type="Proteomes" id="UP001303115"/>
    </source>
</evidence>
<feature type="non-terminal residue" evidence="1">
    <location>
        <position position="1"/>
    </location>
</feature>
<evidence type="ECO:0000313" key="1">
    <source>
        <dbReference type="EMBL" id="KAK4034765.1"/>
    </source>
</evidence>